<feature type="region of interest" description="Disordered" evidence="2">
    <location>
        <begin position="244"/>
        <end position="266"/>
    </location>
</feature>
<proteinExistence type="inferred from homology"/>
<evidence type="ECO:0000256" key="1">
    <source>
        <dbReference type="ARBA" id="ARBA00005598"/>
    </source>
</evidence>
<dbReference type="InterPro" id="IPR029058">
    <property type="entry name" value="AB_hydrolase_fold"/>
</dbReference>
<keyword evidence="4" id="KW-1185">Reference proteome</keyword>
<evidence type="ECO:0000256" key="2">
    <source>
        <dbReference type="SAM" id="MobiDB-lite"/>
    </source>
</evidence>
<evidence type="ECO:0000313" key="4">
    <source>
        <dbReference type="Proteomes" id="UP000728185"/>
    </source>
</evidence>
<evidence type="ECO:0000313" key="3">
    <source>
        <dbReference type="EMBL" id="KAA0195625.1"/>
    </source>
</evidence>
<organism evidence="3 4">
    <name type="scientific">Fasciolopsis buskii</name>
    <dbReference type="NCBI Taxonomy" id="27845"/>
    <lineage>
        <taxon>Eukaryota</taxon>
        <taxon>Metazoa</taxon>
        <taxon>Spiralia</taxon>
        <taxon>Lophotrochozoa</taxon>
        <taxon>Platyhelminthes</taxon>
        <taxon>Trematoda</taxon>
        <taxon>Digenea</taxon>
        <taxon>Plagiorchiida</taxon>
        <taxon>Echinostomata</taxon>
        <taxon>Echinostomatoidea</taxon>
        <taxon>Fasciolidae</taxon>
        <taxon>Fasciolopsis</taxon>
    </lineage>
</organism>
<dbReference type="Pfam" id="PF03096">
    <property type="entry name" value="Ndr"/>
    <property type="match status" value="1"/>
</dbReference>
<feature type="compositionally biased region" description="Polar residues" evidence="2">
    <location>
        <begin position="153"/>
        <end position="163"/>
    </location>
</feature>
<reference evidence="3" key="1">
    <citation type="submission" date="2019-05" db="EMBL/GenBank/DDBJ databases">
        <title>Annotation for the trematode Fasciolopsis buski.</title>
        <authorList>
            <person name="Choi Y.-J."/>
        </authorList>
    </citation>
    <scope>NUCLEOTIDE SEQUENCE</scope>
    <source>
        <strain evidence="3">HT</strain>
        <tissue evidence="3">Whole worm</tissue>
    </source>
</reference>
<sequence>MRNWKSSNLEPATEKYLLEHRFGTVNTTGMSESLKTEFARYKQTLAERVNSKNLNLLTYTYAHRSSLADMIQGLKCPILFISGTLSAHRSGVRYMFELVNKARKDDPKARATLELIEIDDTATPLVEKPEKVAECALLFLQGLGIVTSVKPVSGTNTRKSSLDQAAPVSSPEKRSCSEIINPDSVSPMTAKMAATRVSAQLDTVKHQTQPISSRFLNRQLSMAELDLPRGPDALSTLKIIHSAESSSPRKFSQGSAMEHRLSDTAE</sequence>
<dbReference type="InterPro" id="IPR004142">
    <property type="entry name" value="NDRG"/>
</dbReference>
<dbReference type="AlphaFoldDB" id="A0A8E0S3L3"/>
<dbReference type="Proteomes" id="UP000728185">
    <property type="component" value="Unassembled WGS sequence"/>
</dbReference>
<name>A0A8E0S3L3_9TREM</name>
<feature type="region of interest" description="Disordered" evidence="2">
    <location>
        <begin position="153"/>
        <end position="183"/>
    </location>
</feature>
<dbReference type="OrthoDB" id="191979at2759"/>
<accession>A0A8E0S3L3</accession>
<feature type="compositionally biased region" description="Polar residues" evidence="2">
    <location>
        <begin position="244"/>
        <end position="255"/>
    </location>
</feature>
<feature type="compositionally biased region" description="Basic and acidic residues" evidence="2">
    <location>
        <begin position="257"/>
        <end position="266"/>
    </location>
</feature>
<comment type="caution">
    <text evidence="3">The sequence shown here is derived from an EMBL/GenBank/DDBJ whole genome shotgun (WGS) entry which is preliminary data.</text>
</comment>
<dbReference type="Gene3D" id="3.40.50.1820">
    <property type="entry name" value="alpha/beta hydrolase"/>
    <property type="match status" value="1"/>
</dbReference>
<protein>
    <submittedName>
        <fullName evidence="3">Uncharacterized protein</fullName>
    </submittedName>
</protein>
<dbReference type="PANTHER" id="PTHR11034">
    <property type="entry name" value="N-MYC DOWNSTREAM REGULATED"/>
    <property type="match status" value="1"/>
</dbReference>
<dbReference type="EMBL" id="LUCM01003564">
    <property type="protein sequence ID" value="KAA0195625.1"/>
    <property type="molecule type" value="Genomic_DNA"/>
</dbReference>
<comment type="similarity">
    <text evidence="1">Belongs to the NDRG family.</text>
</comment>
<gene>
    <name evidence="3" type="ORF">FBUS_04705</name>
</gene>